<proteinExistence type="inferred from homology"/>
<feature type="transmembrane region" description="Helical" evidence="8">
    <location>
        <begin position="277"/>
        <end position="296"/>
    </location>
</feature>
<dbReference type="AlphaFoldDB" id="A0A0C3HP14"/>
<comment type="pathway">
    <text evidence="2">Secondary metabolite biosynthesis.</text>
</comment>
<comment type="subcellular location">
    <subcellularLocation>
        <location evidence="1">Membrane</location>
        <topology evidence="1">Multi-pass membrane protein</topology>
    </subcellularLocation>
</comment>
<evidence type="ECO:0000313" key="11">
    <source>
        <dbReference type="Proteomes" id="UP000054321"/>
    </source>
</evidence>
<reference evidence="10 11" key="1">
    <citation type="submission" date="2014-04" db="EMBL/GenBank/DDBJ databases">
        <authorList>
            <consortium name="DOE Joint Genome Institute"/>
            <person name="Kuo A."/>
            <person name="Martino E."/>
            <person name="Perotto S."/>
            <person name="Kohler A."/>
            <person name="Nagy L.G."/>
            <person name="Floudas D."/>
            <person name="Copeland A."/>
            <person name="Barry K.W."/>
            <person name="Cichocki N."/>
            <person name="Veneault-Fourrey C."/>
            <person name="LaButti K."/>
            <person name="Lindquist E.A."/>
            <person name="Lipzen A."/>
            <person name="Lundell T."/>
            <person name="Morin E."/>
            <person name="Murat C."/>
            <person name="Sun H."/>
            <person name="Tunlid A."/>
            <person name="Henrissat B."/>
            <person name="Grigoriev I.V."/>
            <person name="Hibbett D.S."/>
            <person name="Martin F."/>
            <person name="Nordberg H.P."/>
            <person name="Cantor M.N."/>
            <person name="Hua S.X."/>
        </authorList>
    </citation>
    <scope>NUCLEOTIDE SEQUENCE [LARGE SCALE GENOMIC DNA]</scope>
    <source>
        <strain evidence="10 11">Zn</strain>
    </source>
</reference>
<evidence type="ECO:0000256" key="3">
    <source>
        <dbReference type="ARBA" id="ARBA00007282"/>
    </source>
</evidence>
<name>A0A0C3HP14_OIDMZ</name>
<dbReference type="GO" id="GO:0016020">
    <property type="term" value="C:membrane"/>
    <property type="evidence" value="ECO:0007669"/>
    <property type="project" value="UniProtKB-SubCell"/>
</dbReference>
<dbReference type="GO" id="GO:0008374">
    <property type="term" value="F:O-acyltransferase activity"/>
    <property type="evidence" value="ECO:0007669"/>
    <property type="project" value="InterPro"/>
</dbReference>
<evidence type="ECO:0000256" key="2">
    <source>
        <dbReference type="ARBA" id="ARBA00005179"/>
    </source>
</evidence>
<keyword evidence="5 8" id="KW-0812">Transmembrane</keyword>
<dbReference type="HOGENOM" id="CLU_073401_0_0_1"/>
<dbReference type="Proteomes" id="UP000054321">
    <property type="component" value="Unassembled WGS sequence"/>
</dbReference>
<keyword evidence="7 8" id="KW-0472">Membrane</keyword>
<evidence type="ECO:0000256" key="5">
    <source>
        <dbReference type="ARBA" id="ARBA00022692"/>
    </source>
</evidence>
<evidence type="ECO:0000256" key="8">
    <source>
        <dbReference type="SAM" id="Phobius"/>
    </source>
</evidence>
<evidence type="ECO:0000256" key="6">
    <source>
        <dbReference type="ARBA" id="ARBA00022989"/>
    </source>
</evidence>
<organism evidence="10 11">
    <name type="scientific">Oidiodendron maius (strain Zn)</name>
    <dbReference type="NCBI Taxonomy" id="913774"/>
    <lineage>
        <taxon>Eukaryota</taxon>
        <taxon>Fungi</taxon>
        <taxon>Dikarya</taxon>
        <taxon>Ascomycota</taxon>
        <taxon>Pezizomycotina</taxon>
        <taxon>Leotiomycetes</taxon>
        <taxon>Leotiomycetes incertae sedis</taxon>
        <taxon>Myxotrichaceae</taxon>
        <taxon>Oidiodendron</taxon>
    </lineage>
</organism>
<dbReference type="InParanoid" id="A0A0C3HP14"/>
<dbReference type="InterPro" id="IPR044851">
    <property type="entry name" value="Wax_synthase"/>
</dbReference>
<feature type="transmembrane region" description="Helical" evidence="8">
    <location>
        <begin position="244"/>
        <end position="265"/>
    </location>
</feature>
<accession>A0A0C3HP14</accession>
<dbReference type="PANTHER" id="PTHR31595">
    <property type="entry name" value="LONG-CHAIN-ALCOHOL O-FATTY-ACYLTRANSFERASE 3-RELATED"/>
    <property type="match status" value="1"/>
</dbReference>
<sequence>MNISYPLPFIANLPPAVEQAGLDCLRTAASLLIPGEVLYFAIYFHRRRYEKLYAVLTCLSLAAFGFSPILAPVSCGPIQCVQNFAVAIGIMKTLDLWARRKSFPRYNGKPPSDWFYALIVLTELRYESFTPNHIRAPKDEDKFSEPLQLCIHIAIFVVLQSLPQNHPTVLAFEVQLAIYIIWTTLQLLLRYKASPPLFGPLYLAESLSGYWSETWHNAFSSPCTSLAYWPLRYGLPKYGVPDVIARPIGVLGAFSLMSLFHIYALQPILDQEGTIRVGLFFFLNGVATVVETMIWGNKKHWLKTLLSWAFETSVATWAISGMSIPHGLWRIRWEEICDA</sequence>
<dbReference type="STRING" id="913774.A0A0C3HP14"/>
<evidence type="ECO:0000313" key="10">
    <source>
        <dbReference type="EMBL" id="KIN04750.1"/>
    </source>
</evidence>
<comment type="similarity">
    <text evidence="3">Belongs to the wax synthase family.</text>
</comment>
<protein>
    <recommendedName>
        <fullName evidence="9">Wax synthase domain-containing protein</fullName>
    </recommendedName>
</protein>
<dbReference type="GO" id="GO:0006629">
    <property type="term" value="P:lipid metabolic process"/>
    <property type="evidence" value="ECO:0007669"/>
    <property type="project" value="InterPro"/>
</dbReference>
<evidence type="ECO:0000259" key="9">
    <source>
        <dbReference type="Pfam" id="PF13813"/>
    </source>
</evidence>
<feature type="transmembrane region" description="Helical" evidence="8">
    <location>
        <begin position="52"/>
        <end position="70"/>
    </location>
</feature>
<keyword evidence="6 8" id="KW-1133">Transmembrane helix</keyword>
<keyword evidence="4" id="KW-0808">Transferase</keyword>
<feature type="domain" description="Wax synthase" evidence="9">
    <location>
        <begin position="195"/>
        <end position="282"/>
    </location>
</feature>
<evidence type="ECO:0000256" key="4">
    <source>
        <dbReference type="ARBA" id="ARBA00022679"/>
    </source>
</evidence>
<gene>
    <name evidence="10" type="ORF">OIDMADRAFT_17670</name>
</gene>
<dbReference type="OrthoDB" id="1077582at2759"/>
<keyword evidence="11" id="KW-1185">Reference proteome</keyword>
<dbReference type="EMBL" id="KN832872">
    <property type="protein sequence ID" value="KIN04750.1"/>
    <property type="molecule type" value="Genomic_DNA"/>
</dbReference>
<dbReference type="Pfam" id="PF13813">
    <property type="entry name" value="MBOAT_2"/>
    <property type="match status" value="1"/>
</dbReference>
<dbReference type="InterPro" id="IPR032805">
    <property type="entry name" value="Wax_synthase_dom"/>
</dbReference>
<evidence type="ECO:0000256" key="7">
    <source>
        <dbReference type="ARBA" id="ARBA00023136"/>
    </source>
</evidence>
<reference evidence="11" key="2">
    <citation type="submission" date="2015-01" db="EMBL/GenBank/DDBJ databases">
        <title>Evolutionary Origins and Diversification of the Mycorrhizal Mutualists.</title>
        <authorList>
            <consortium name="DOE Joint Genome Institute"/>
            <consortium name="Mycorrhizal Genomics Consortium"/>
            <person name="Kohler A."/>
            <person name="Kuo A."/>
            <person name="Nagy L.G."/>
            <person name="Floudas D."/>
            <person name="Copeland A."/>
            <person name="Barry K.W."/>
            <person name="Cichocki N."/>
            <person name="Veneault-Fourrey C."/>
            <person name="LaButti K."/>
            <person name="Lindquist E.A."/>
            <person name="Lipzen A."/>
            <person name="Lundell T."/>
            <person name="Morin E."/>
            <person name="Murat C."/>
            <person name="Riley R."/>
            <person name="Ohm R."/>
            <person name="Sun H."/>
            <person name="Tunlid A."/>
            <person name="Henrissat B."/>
            <person name="Grigoriev I.V."/>
            <person name="Hibbett D.S."/>
            <person name="Martin F."/>
        </authorList>
    </citation>
    <scope>NUCLEOTIDE SEQUENCE [LARGE SCALE GENOMIC DNA]</scope>
    <source>
        <strain evidence="11">Zn</strain>
    </source>
</reference>
<dbReference type="PANTHER" id="PTHR31595:SF57">
    <property type="entry name" value="OS04G0481900 PROTEIN"/>
    <property type="match status" value="1"/>
</dbReference>
<evidence type="ECO:0000256" key="1">
    <source>
        <dbReference type="ARBA" id="ARBA00004141"/>
    </source>
</evidence>